<feature type="compositionally biased region" description="Low complexity" evidence="1">
    <location>
        <begin position="11"/>
        <end position="26"/>
    </location>
</feature>
<feature type="compositionally biased region" description="Low complexity" evidence="1">
    <location>
        <begin position="90"/>
        <end position="101"/>
    </location>
</feature>
<evidence type="ECO:0000313" key="2">
    <source>
        <dbReference type="EMBL" id="KAJ2793943.1"/>
    </source>
</evidence>
<dbReference type="Proteomes" id="UP001140094">
    <property type="component" value="Unassembled WGS sequence"/>
</dbReference>
<name>A0A9W8HUX2_9FUNG</name>
<comment type="caution">
    <text evidence="2">The sequence shown here is derived from an EMBL/GenBank/DDBJ whole genome shotgun (WGS) entry which is preliminary data.</text>
</comment>
<feature type="region of interest" description="Disordered" evidence="1">
    <location>
        <begin position="1"/>
        <end position="38"/>
    </location>
</feature>
<organism evidence="2 3">
    <name type="scientific">Coemansia guatemalensis</name>
    <dbReference type="NCBI Taxonomy" id="2761395"/>
    <lineage>
        <taxon>Eukaryota</taxon>
        <taxon>Fungi</taxon>
        <taxon>Fungi incertae sedis</taxon>
        <taxon>Zoopagomycota</taxon>
        <taxon>Kickxellomycotina</taxon>
        <taxon>Kickxellomycetes</taxon>
        <taxon>Kickxellales</taxon>
        <taxon>Kickxellaceae</taxon>
        <taxon>Coemansia</taxon>
    </lineage>
</organism>
<sequence>MVVGPSSYSTQFQQQQQQQPMRIQQQRPAPLQPFSTPLYNTGVNVPGGAAAGLPMVGQSVNFLTPGINQTPYAGAPTQHTTFVKTPYPQPQAVQGQQQAYVDPPKVAYTADYFKENDDDDSRSSSHPSNIATAYDAKEQPLPDNHKKAYD</sequence>
<feature type="compositionally biased region" description="Polar residues" evidence="1">
    <location>
        <begin position="1"/>
        <end position="10"/>
    </location>
</feature>
<evidence type="ECO:0000256" key="1">
    <source>
        <dbReference type="SAM" id="MobiDB-lite"/>
    </source>
</evidence>
<feature type="region of interest" description="Disordered" evidence="1">
    <location>
        <begin position="73"/>
        <end position="150"/>
    </location>
</feature>
<reference evidence="2" key="1">
    <citation type="submission" date="2022-07" db="EMBL/GenBank/DDBJ databases">
        <title>Phylogenomic reconstructions and comparative analyses of Kickxellomycotina fungi.</title>
        <authorList>
            <person name="Reynolds N.K."/>
            <person name="Stajich J.E."/>
            <person name="Barry K."/>
            <person name="Grigoriev I.V."/>
            <person name="Crous P."/>
            <person name="Smith M.E."/>
        </authorList>
    </citation>
    <scope>NUCLEOTIDE SEQUENCE</scope>
    <source>
        <strain evidence="2">NRRL 1565</strain>
    </source>
</reference>
<accession>A0A9W8HUX2</accession>
<proteinExistence type="predicted"/>
<evidence type="ECO:0000313" key="3">
    <source>
        <dbReference type="Proteomes" id="UP001140094"/>
    </source>
</evidence>
<gene>
    <name evidence="2" type="ORF">H4R20_006385</name>
</gene>
<keyword evidence="3" id="KW-1185">Reference proteome</keyword>
<dbReference type="AlphaFoldDB" id="A0A9W8HUX2"/>
<dbReference type="EMBL" id="JANBUO010002708">
    <property type="protein sequence ID" value="KAJ2793943.1"/>
    <property type="molecule type" value="Genomic_DNA"/>
</dbReference>
<feature type="compositionally biased region" description="Polar residues" evidence="1">
    <location>
        <begin position="73"/>
        <end position="83"/>
    </location>
</feature>
<protein>
    <submittedName>
        <fullName evidence="2">Uncharacterized protein</fullName>
    </submittedName>
</protein>
<feature type="compositionally biased region" description="Basic and acidic residues" evidence="1">
    <location>
        <begin position="135"/>
        <end position="150"/>
    </location>
</feature>